<sequence length="164" mass="18847">MERIQRTLQHKTKEFSLESLITKLRIKEEARLSDKKDETNESDISKVHMISTPMFKSSKRNFQKNQVVLKPHRPNMKQKSNSTHSGQMNRDNPSKPHNHKLGACFVCSIVGHLARNCRFWKRGSIDQANVTKEPFMAVLTEVHSVGSSDGWWVDTGASKHECFD</sequence>
<dbReference type="Proteomes" id="UP001163603">
    <property type="component" value="Chromosome 3"/>
</dbReference>
<organism evidence="1 2">
    <name type="scientific">Pistacia integerrima</name>
    <dbReference type="NCBI Taxonomy" id="434235"/>
    <lineage>
        <taxon>Eukaryota</taxon>
        <taxon>Viridiplantae</taxon>
        <taxon>Streptophyta</taxon>
        <taxon>Embryophyta</taxon>
        <taxon>Tracheophyta</taxon>
        <taxon>Spermatophyta</taxon>
        <taxon>Magnoliopsida</taxon>
        <taxon>eudicotyledons</taxon>
        <taxon>Gunneridae</taxon>
        <taxon>Pentapetalae</taxon>
        <taxon>rosids</taxon>
        <taxon>malvids</taxon>
        <taxon>Sapindales</taxon>
        <taxon>Anacardiaceae</taxon>
        <taxon>Pistacia</taxon>
    </lineage>
</organism>
<reference evidence="2" key="1">
    <citation type="journal article" date="2023" name="G3 (Bethesda)">
        <title>Genome assembly and association tests identify interacting loci associated with vigor, precocity, and sex in interspecific pistachio rootstocks.</title>
        <authorList>
            <person name="Palmer W."/>
            <person name="Jacygrad E."/>
            <person name="Sagayaradj S."/>
            <person name="Cavanaugh K."/>
            <person name="Han R."/>
            <person name="Bertier L."/>
            <person name="Beede B."/>
            <person name="Kafkas S."/>
            <person name="Golino D."/>
            <person name="Preece J."/>
            <person name="Michelmore R."/>
        </authorList>
    </citation>
    <scope>NUCLEOTIDE SEQUENCE [LARGE SCALE GENOMIC DNA]</scope>
</reference>
<evidence type="ECO:0000313" key="1">
    <source>
        <dbReference type="EMBL" id="KAJ0046637.1"/>
    </source>
</evidence>
<comment type="caution">
    <text evidence="1">The sequence shown here is derived from an EMBL/GenBank/DDBJ whole genome shotgun (WGS) entry which is preliminary data.</text>
</comment>
<gene>
    <name evidence="1" type="ORF">Pint_05540</name>
</gene>
<proteinExistence type="predicted"/>
<accession>A0ACC0Z5Q0</accession>
<protein>
    <submittedName>
        <fullName evidence="1">Uncharacterized protein</fullName>
    </submittedName>
</protein>
<name>A0ACC0Z5Q0_9ROSI</name>
<dbReference type="EMBL" id="CM047738">
    <property type="protein sequence ID" value="KAJ0046637.1"/>
    <property type="molecule type" value="Genomic_DNA"/>
</dbReference>
<evidence type="ECO:0000313" key="2">
    <source>
        <dbReference type="Proteomes" id="UP001163603"/>
    </source>
</evidence>
<keyword evidence="2" id="KW-1185">Reference proteome</keyword>